<dbReference type="Proteomes" id="UP000199144">
    <property type="component" value="Unassembled WGS sequence"/>
</dbReference>
<evidence type="ECO:0000313" key="2">
    <source>
        <dbReference type="EMBL" id="SFL94947.1"/>
    </source>
</evidence>
<dbReference type="AlphaFoldDB" id="A0A1I4LW53"/>
<evidence type="ECO:0008006" key="4">
    <source>
        <dbReference type="Google" id="ProtNLM"/>
    </source>
</evidence>
<dbReference type="PIRSF" id="PIRSF032131">
    <property type="entry name" value="UCP032131"/>
    <property type="match status" value="1"/>
</dbReference>
<sequence>MINYTLKCANEHRFDSWFQSADAFEKLKEARMVSCAICGDSHVEKAMMAPRVRPARSTSETQQGEAPERALSTPASPAEQALAELKRHIEKNSDYVGSKFASEARAMHEGSAPERAIYGEARPEEAKALIEDGVPVAPLPFNITRKTN</sequence>
<proteinExistence type="predicted"/>
<dbReference type="InterPro" id="IPR009562">
    <property type="entry name" value="DUF1178"/>
</dbReference>
<gene>
    <name evidence="2" type="ORF">SAMN04488042_102251</name>
</gene>
<protein>
    <recommendedName>
        <fullName evidence="4">DUF1178 family protein</fullName>
    </recommendedName>
</protein>
<dbReference type="RefSeq" id="WP_093093130.1">
    <property type="nucleotide sequence ID" value="NZ_FOTQ01000002.1"/>
</dbReference>
<feature type="region of interest" description="Disordered" evidence="1">
    <location>
        <begin position="49"/>
        <end position="78"/>
    </location>
</feature>
<evidence type="ECO:0000256" key="1">
    <source>
        <dbReference type="SAM" id="MobiDB-lite"/>
    </source>
</evidence>
<dbReference type="STRING" id="254406.SAMN04488042_102251"/>
<accession>A0A1I4LW53</accession>
<dbReference type="Pfam" id="PF06676">
    <property type="entry name" value="DUF1178"/>
    <property type="match status" value="1"/>
</dbReference>
<reference evidence="2 3" key="1">
    <citation type="submission" date="2016-10" db="EMBL/GenBank/DDBJ databases">
        <authorList>
            <person name="de Groot N.N."/>
        </authorList>
    </citation>
    <scope>NUCLEOTIDE SEQUENCE [LARGE SCALE GENOMIC DNA]</scope>
    <source>
        <strain evidence="2 3">DSM 15283</strain>
    </source>
</reference>
<organism evidence="2 3">
    <name type="scientific">Shimia aestuarii</name>
    <dbReference type="NCBI Taxonomy" id="254406"/>
    <lineage>
        <taxon>Bacteria</taxon>
        <taxon>Pseudomonadati</taxon>
        <taxon>Pseudomonadota</taxon>
        <taxon>Alphaproteobacteria</taxon>
        <taxon>Rhodobacterales</taxon>
        <taxon>Roseobacteraceae</taxon>
    </lineage>
</organism>
<evidence type="ECO:0000313" key="3">
    <source>
        <dbReference type="Proteomes" id="UP000199144"/>
    </source>
</evidence>
<dbReference type="OrthoDB" id="9799894at2"/>
<name>A0A1I4LW53_9RHOB</name>
<keyword evidence="3" id="KW-1185">Reference proteome</keyword>
<dbReference type="EMBL" id="FOTQ01000002">
    <property type="protein sequence ID" value="SFL94947.1"/>
    <property type="molecule type" value="Genomic_DNA"/>
</dbReference>